<accession>W1PBD1</accession>
<dbReference type="EMBL" id="KI394011">
    <property type="protein sequence ID" value="ERN05243.1"/>
    <property type="molecule type" value="Genomic_DNA"/>
</dbReference>
<protein>
    <submittedName>
        <fullName evidence="1">Uncharacterized protein</fullName>
    </submittedName>
</protein>
<evidence type="ECO:0000313" key="1">
    <source>
        <dbReference type="EMBL" id="ERN05243.1"/>
    </source>
</evidence>
<keyword evidence="2" id="KW-1185">Reference proteome</keyword>
<name>W1PBD1_AMBTC</name>
<reference evidence="2" key="1">
    <citation type="journal article" date="2013" name="Science">
        <title>The Amborella genome and the evolution of flowering plants.</title>
        <authorList>
            <consortium name="Amborella Genome Project"/>
        </authorList>
    </citation>
    <scope>NUCLEOTIDE SEQUENCE [LARGE SCALE GENOMIC DNA]</scope>
</reference>
<dbReference type="HOGENOM" id="CLU_2561326_0_0_1"/>
<organism evidence="1 2">
    <name type="scientific">Amborella trichopoda</name>
    <dbReference type="NCBI Taxonomy" id="13333"/>
    <lineage>
        <taxon>Eukaryota</taxon>
        <taxon>Viridiplantae</taxon>
        <taxon>Streptophyta</taxon>
        <taxon>Embryophyta</taxon>
        <taxon>Tracheophyta</taxon>
        <taxon>Spermatophyta</taxon>
        <taxon>Magnoliopsida</taxon>
        <taxon>Amborellales</taxon>
        <taxon>Amborellaceae</taxon>
        <taxon>Amborella</taxon>
    </lineage>
</organism>
<dbReference type="Proteomes" id="UP000017836">
    <property type="component" value="Unassembled WGS sequence"/>
</dbReference>
<evidence type="ECO:0000313" key="2">
    <source>
        <dbReference type="Proteomes" id="UP000017836"/>
    </source>
</evidence>
<dbReference type="AlphaFoldDB" id="W1PBD1"/>
<sequence length="82" mass="9033">MLILGNANVRIHLSSGVPFPGNQTCPERKLLDSYSEYIKRTAPSFPFITFRPSHFKLCSQIPASIAFSQQIGALLPGLIIES</sequence>
<gene>
    <name evidence="1" type="ORF">AMTR_s00007p00095830</name>
</gene>
<proteinExistence type="predicted"/>
<dbReference type="Gramene" id="ERN05243">
    <property type="protein sequence ID" value="ERN05243"/>
    <property type="gene ID" value="AMTR_s00007p00095830"/>
</dbReference>